<proteinExistence type="predicted"/>
<keyword evidence="2" id="KW-1185">Reference proteome</keyword>
<sequence>MLEQRYLKTEAGRAEIKSRALVSSRIARNLLLVLDASKTAQQWVALVQGATAADFEQLLELGLLTAQAGAAEAAPAAAPTAAAPTAAAATALDGSALPQLAYEQLYDYLTRHAKQYLGLMRGYRVVLDVERCSGLPELQAYALRFVDMVRESQGEELASQVRRAMGMSTA</sequence>
<name>A0ABT8DRF3_9BURK</name>
<gene>
    <name evidence="1" type="ORF">QWJ38_01135</name>
</gene>
<accession>A0ABT8DRF3</accession>
<dbReference type="RefSeq" id="WP_290357197.1">
    <property type="nucleotide sequence ID" value="NZ_JAUHHC010000001.1"/>
</dbReference>
<protein>
    <submittedName>
        <fullName evidence="1">Uncharacterized protein</fullName>
    </submittedName>
</protein>
<dbReference type="Proteomes" id="UP001228044">
    <property type="component" value="Unassembled WGS sequence"/>
</dbReference>
<organism evidence="1 2">
    <name type="scientific">Roseateles violae</name>
    <dbReference type="NCBI Taxonomy" id="3058042"/>
    <lineage>
        <taxon>Bacteria</taxon>
        <taxon>Pseudomonadati</taxon>
        <taxon>Pseudomonadota</taxon>
        <taxon>Betaproteobacteria</taxon>
        <taxon>Burkholderiales</taxon>
        <taxon>Sphaerotilaceae</taxon>
        <taxon>Roseateles</taxon>
    </lineage>
</organism>
<reference evidence="1 2" key="1">
    <citation type="submission" date="2023-06" db="EMBL/GenBank/DDBJ databases">
        <title>Pelomonas sp. PFR6 16S ribosomal RNA gene Genome sequencing and assembly.</title>
        <authorList>
            <person name="Woo H."/>
        </authorList>
    </citation>
    <scope>NUCLEOTIDE SEQUENCE [LARGE SCALE GENOMIC DNA]</scope>
    <source>
        <strain evidence="1 2">PFR6</strain>
    </source>
</reference>
<evidence type="ECO:0000313" key="1">
    <source>
        <dbReference type="EMBL" id="MDN3918869.1"/>
    </source>
</evidence>
<evidence type="ECO:0000313" key="2">
    <source>
        <dbReference type="Proteomes" id="UP001228044"/>
    </source>
</evidence>
<comment type="caution">
    <text evidence="1">The sequence shown here is derived from an EMBL/GenBank/DDBJ whole genome shotgun (WGS) entry which is preliminary data.</text>
</comment>
<dbReference type="EMBL" id="JAUHHC010000001">
    <property type="protein sequence ID" value="MDN3918869.1"/>
    <property type="molecule type" value="Genomic_DNA"/>
</dbReference>